<dbReference type="InterPro" id="IPR036388">
    <property type="entry name" value="WH-like_DNA-bd_sf"/>
</dbReference>
<dbReference type="PANTHER" id="PTHR30126:SF94">
    <property type="entry name" value="LYSR FAMILY TRANSCRIPTIONAL REGULATOR"/>
    <property type="match status" value="1"/>
</dbReference>
<evidence type="ECO:0000256" key="4">
    <source>
        <dbReference type="ARBA" id="ARBA00023163"/>
    </source>
</evidence>
<name>A0AB38TKJ5_BURGA</name>
<evidence type="ECO:0000313" key="6">
    <source>
        <dbReference type="EMBL" id="UWX68591.1"/>
    </source>
</evidence>
<dbReference type="InterPro" id="IPR005119">
    <property type="entry name" value="LysR_subst-bd"/>
</dbReference>
<dbReference type="SUPFAM" id="SSF46785">
    <property type="entry name" value="Winged helix' DNA-binding domain"/>
    <property type="match status" value="1"/>
</dbReference>
<dbReference type="CDD" id="cd05466">
    <property type="entry name" value="PBP2_LTTR_substrate"/>
    <property type="match status" value="1"/>
</dbReference>
<dbReference type="AlphaFoldDB" id="A0AB38TKJ5"/>
<organism evidence="6 7">
    <name type="scientific">Burkholderia gladioli</name>
    <name type="common">Pseudomonas marginata</name>
    <name type="synonym">Phytomonas marginata</name>
    <dbReference type="NCBI Taxonomy" id="28095"/>
    <lineage>
        <taxon>Bacteria</taxon>
        <taxon>Pseudomonadati</taxon>
        <taxon>Pseudomonadota</taxon>
        <taxon>Betaproteobacteria</taxon>
        <taxon>Burkholderiales</taxon>
        <taxon>Burkholderiaceae</taxon>
        <taxon>Burkholderia</taxon>
    </lineage>
</organism>
<dbReference type="GeneID" id="66457958"/>
<evidence type="ECO:0000313" key="7">
    <source>
        <dbReference type="Proteomes" id="UP001059745"/>
    </source>
</evidence>
<dbReference type="GO" id="GO:0000976">
    <property type="term" value="F:transcription cis-regulatory region binding"/>
    <property type="evidence" value="ECO:0007669"/>
    <property type="project" value="TreeGrafter"/>
</dbReference>
<gene>
    <name evidence="6" type="ORF">NYZ96_10045</name>
</gene>
<dbReference type="InterPro" id="IPR036390">
    <property type="entry name" value="WH_DNA-bd_sf"/>
</dbReference>
<accession>A0AB38TKJ5</accession>
<dbReference type="InterPro" id="IPR000847">
    <property type="entry name" value="LysR_HTH_N"/>
</dbReference>
<evidence type="ECO:0000256" key="3">
    <source>
        <dbReference type="ARBA" id="ARBA00023125"/>
    </source>
</evidence>
<evidence type="ECO:0000259" key="5">
    <source>
        <dbReference type="PROSITE" id="PS50931"/>
    </source>
</evidence>
<comment type="similarity">
    <text evidence="1">Belongs to the LysR transcriptional regulatory family.</text>
</comment>
<dbReference type="GO" id="GO:0003700">
    <property type="term" value="F:DNA-binding transcription factor activity"/>
    <property type="evidence" value="ECO:0007669"/>
    <property type="project" value="InterPro"/>
</dbReference>
<keyword evidence="2" id="KW-0805">Transcription regulation</keyword>
<dbReference type="Gene3D" id="3.40.190.10">
    <property type="entry name" value="Periplasmic binding protein-like II"/>
    <property type="match status" value="2"/>
</dbReference>
<sequence length="309" mass="33824">MITIKQIQAFYWTARLGTVQKAALKLSVTPSAATKRIQELERLAIHPLFQHQGTRLTLTDHGRSLLAQANDTLTALASLEELRSEKSRIRRTLRIGITELSALTWFPAFAKSIRAAYPQLRLHPEVDLSAVLQGKILSGELDVVVIQDIYLPPELESIPIQTVQYGWFCKPGLLPTDRLVSLDEVAAYPVIEQNAGSGLTALTRRLFAGMGIDIEHVFGSNSLSALAGLVEAGIGVACLPVKYFRPAVRQGRMTVIRTTPAVPTATYHLAFRPDDQSALRTEIAAIARKCAASKPSTPSLNLRSRQEGP</sequence>
<dbReference type="Proteomes" id="UP001059745">
    <property type="component" value="Chromosome 1"/>
</dbReference>
<keyword evidence="4" id="KW-0804">Transcription</keyword>
<proteinExistence type="inferred from homology"/>
<protein>
    <submittedName>
        <fullName evidence="6">LysR family transcriptional regulator</fullName>
    </submittedName>
</protein>
<dbReference type="Gene3D" id="1.10.10.10">
    <property type="entry name" value="Winged helix-like DNA-binding domain superfamily/Winged helix DNA-binding domain"/>
    <property type="match status" value="1"/>
</dbReference>
<feature type="domain" description="HTH lysR-type" evidence="5">
    <location>
        <begin position="2"/>
        <end position="59"/>
    </location>
</feature>
<dbReference type="RefSeq" id="WP_060003749.1">
    <property type="nucleotide sequence ID" value="NZ_CADEPX010000009.1"/>
</dbReference>
<dbReference type="SUPFAM" id="SSF53850">
    <property type="entry name" value="Periplasmic binding protein-like II"/>
    <property type="match status" value="1"/>
</dbReference>
<keyword evidence="3" id="KW-0238">DNA-binding</keyword>
<dbReference type="EMBL" id="CP104214">
    <property type="protein sequence ID" value="UWX68591.1"/>
    <property type="molecule type" value="Genomic_DNA"/>
</dbReference>
<evidence type="ECO:0000256" key="2">
    <source>
        <dbReference type="ARBA" id="ARBA00023015"/>
    </source>
</evidence>
<reference evidence="6" key="1">
    <citation type="submission" date="2022-09" db="EMBL/GenBank/DDBJ databases">
        <title>Genomic of Burkholderia gladioli.</title>
        <authorList>
            <person name="Wu H."/>
        </authorList>
    </citation>
    <scope>NUCLEOTIDE SEQUENCE</scope>
    <source>
        <strain evidence="6">ZN-S4</strain>
    </source>
</reference>
<dbReference type="PROSITE" id="PS50931">
    <property type="entry name" value="HTH_LYSR"/>
    <property type="match status" value="1"/>
</dbReference>
<evidence type="ECO:0000256" key="1">
    <source>
        <dbReference type="ARBA" id="ARBA00009437"/>
    </source>
</evidence>
<dbReference type="Pfam" id="PF03466">
    <property type="entry name" value="LysR_substrate"/>
    <property type="match status" value="1"/>
</dbReference>
<dbReference type="Pfam" id="PF00126">
    <property type="entry name" value="HTH_1"/>
    <property type="match status" value="1"/>
</dbReference>
<dbReference type="PANTHER" id="PTHR30126">
    <property type="entry name" value="HTH-TYPE TRANSCRIPTIONAL REGULATOR"/>
    <property type="match status" value="1"/>
</dbReference>